<dbReference type="STRING" id="572478.Vdis_0477"/>
<dbReference type="EMBL" id="CP002100">
    <property type="protein sequence ID" value="ADN49877.1"/>
    <property type="molecule type" value="Genomic_DNA"/>
</dbReference>
<evidence type="ECO:0000259" key="1">
    <source>
        <dbReference type="Pfam" id="PF01637"/>
    </source>
</evidence>
<name>E1QUF1_VULDI</name>
<dbReference type="Pfam" id="PF01637">
    <property type="entry name" value="ATPase_2"/>
    <property type="match status" value="1"/>
</dbReference>
<dbReference type="GO" id="GO:0005524">
    <property type="term" value="F:ATP binding"/>
    <property type="evidence" value="ECO:0007669"/>
    <property type="project" value="InterPro"/>
</dbReference>
<dbReference type="AlphaFoldDB" id="E1QUF1"/>
<evidence type="ECO:0000313" key="2">
    <source>
        <dbReference type="EMBL" id="ADN49877.1"/>
    </source>
</evidence>
<dbReference type="RefSeq" id="WP_013335602.1">
    <property type="nucleotide sequence ID" value="NC_014537.1"/>
</dbReference>
<dbReference type="Gene3D" id="3.40.50.300">
    <property type="entry name" value="P-loop containing nucleotide triphosphate hydrolases"/>
    <property type="match status" value="1"/>
</dbReference>
<feature type="domain" description="ATPase" evidence="1">
    <location>
        <begin position="15"/>
        <end position="225"/>
    </location>
</feature>
<dbReference type="OrthoDB" id="25948at2157"/>
<organism evidence="2 3">
    <name type="scientific">Vulcanisaeta distributa (strain DSM 14429 / JCM 11212 / NBRC 100878 / IC-017)</name>
    <dbReference type="NCBI Taxonomy" id="572478"/>
    <lineage>
        <taxon>Archaea</taxon>
        <taxon>Thermoproteota</taxon>
        <taxon>Thermoprotei</taxon>
        <taxon>Thermoproteales</taxon>
        <taxon>Thermoproteaceae</taxon>
        <taxon>Vulcanisaeta</taxon>
    </lineage>
</organism>
<dbReference type="HOGENOM" id="CLU_070505_0_0_2"/>
<proteinExistence type="predicted"/>
<sequence>MKRVKLNFANQQVEFVDRDLALKLIEEWAGKGTYPVQVIYGPEGCGKSAWLLQSVVLLREFGFEVIYVNPINKEVLAEFGVASLRDEFLRMVREALAQNALGRLAWLAFDFAKELIRVTRGKVAVIVDDAFQVIGVKESALYVKALLNLIEYPPEHYERIVTIVATSEGVSLREIGRHRWAWSTPMWNMPREGFKQLYEQLPGDKPDLEEVWRITGGNPAMLESLYSANWDVGKIIDKITKEKELSPDFIKKWAGHLREAVGDPDYLWFNAPGELINELIERNLIIHFLPKRKPDYWVDTPPPEKDGELGIGRYVAWQTPIHREAVKKALQEVT</sequence>
<dbReference type="KEGG" id="vdi:Vdis_0477"/>
<reference evidence="3" key="2">
    <citation type="journal article" date="2010" name="Stand. Genomic Sci.">
        <title>Complete genome sequence of Vulcanisaeta distributa type strain (IC-017T).</title>
        <authorList>
            <person name="Mavromatis K."/>
            <person name="Sikorski J."/>
            <person name="Pabst E."/>
            <person name="Teshima H."/>
            <person name="Lapidus A."/>
            <person name="Lucas S."/>
            <person name="Nolan M."/>
            <person name="Glavina Del Rio T."/>
            <person name="Cheng J."/>
            <person name="Bruce D."/>
            <person name="Goodwin L."/>
            <person name="Pitluck S."/>
            <person name="Liolios K."/>
            <person name="Ivanova N."/>
            <person name="Mikhailova N."/>
            <person name="Pati A."/>
            <person name="Chen A."/>
            <person name="Palaniappan K."/>
            <person name="Land M."/>
            <person name="Hauser L."/>
            <person name="Chang Y."/>
            <person name="Jeffries C."/>
            <person name="Rohde M."/>
            <person name="Spring S."/>
            <person name="Goker M."/>
            <person name="Wirth R."/>
            <person name="Woyke T."/>
            <person name="Bristow J."/>
            <person name="Eisen J."/>
            <person name="Markowitz V."/>
            <person name="Hugenholtz P."/>
            <person name="Klenk H."/>
            <person name="Kyrpides N."/>
        </authorList>
    </citation>
    <scope>NUCLEOTIDE SEQUENCE [LARGE SCALE GENOMIC DNA]</scope>
    <source>
        <strain evidence="3">DSM 14429 / JCM 11212 / NBRC 100878 / IC-017</strain>
    </source>
</reference>
<dbReference type="InterPro" id="IPR027417">
    <property type="entry name" value="P-loop_NTPase"/>
</dbReference>
<gene>
    <name evidence="2" type="ordered locus">Vdis_0477</name>
</gene>
<evidence type="ECO:0000313" key="3">
    <source>
        <dbReference type="Proteomes" id="UP000006681"/>
    </source>
</evidence>
<protein>
    <submittedName>
        <fullName evidence="2">ATPase</fullName>
    </submittedName>
</protein>
<reference evidence="2 3" key="1">
    <citation type="journal article" date="2010" name="Stand. Genomic Sci.">
        <title>Complete genome sequence of Vulcanisaeta distributa type strain (IC-017).</title>
        <authorList>
            <person name="Mavromatis K."/>
            <person name="Sikorski J."/>
            <person name="Pabst E."/>
            <person name="Teshima H."/>
            <person name="Lapidus A."/>
            <person name="Lucas S."/>
            <person name="Nolan M."/>
            <person name="Glavina Del Rio T."/>
            <person name="Cheng J.F."/>
            <person name="Bruce D."/>
            <person name="Goodwin L."/>
            <person name="Pitluck S."/>
            <person name="Liolios K."/>
            <person name="Ivanova N."/>
            <person name="Mikhailova N."/>
            <person name="Pati A."/>
            <person name="Chen A."/>
            <person name="Palaniappan K."/>
            <person name="Land M."/>
            <person name="Hauser L."/>
            <person name="Chang Y.J."/>
            <person name="Jeffries C.D."/>
            <person name="Rohde M."/>
            <person name="Spring S."/>
            <person name="Goker M."/>
            <person name="Wirth R."/>
            <person name="Woyke T."/>
            <person name="Bristow J."/>
            <person name="Eisen J.A."/>
            <person name="Markowitz V."/>
            <person name="Hugenholtz P."/>
            <person name="Klenk H.P."/>
            <person name="Kyrpides N.C."/>
        </authorList>
    </citation>
    <scope>NUCLEOTIDE SEQUENCE [LARGE SCALE GENOMIC DNA]</scope>
    <source>
        <strain evidence="3">DSM 14429 / JCM 11212 / NBRC 100878 / IC-017</strain>
    </source>
</reference>
<dbReference type="eggNOG" id="arCOG03408">
    <property type="taxonomic scope" value="Archaea"/>
</dbReference>
<dbReference type="SUPFAM" id="SSF52540">
    <property type="entry name" value="P-loop containing nucleoside triphosphate hydrolases"/>
    <property type="match status" value="1"/>
</dbReference>
<dbReference type="GeneID" id="9751395"/>
<dbReference type="InterPro" id="IPR011579">
    <property type="entry name" value="ATPase_dom"/>
</dbReference>
<accession>E1QUF1</accession>
<keyword evidence="3" id="KW-1185">Reference proteome</keyword>
<dbReference type="Proteomes" id="UP000006681">
    <property type="component" value="Chromosome"/>
</dbReference>